<reference evidence="10" key="1">
    <citation type="journal article" date="2019" name="Int. J. Syst. Evol. Microbiol.">
        <title>The Global Catalogue of Microorganisms (GCM) 10K type strain sequencing project: providing services to taxonomists for standard genome sequencing and annotation.</title>
        <authorList>
            <consortium name="The Broad Institute Genomics Platform"/>
            <consortium name="The Broad Institute Genome Sequencing Center for Infectious Disease"/>
            <person name="Wu L."/>
            <person name="Ma J."/>
        </authorList>
    </citation>
    <scope>NUCLEOTIDE SEQUENCE [LARGE SCALE GENOMIC DNA]</scope>
    <source>
        <strain evidence="10">JCM 9373</strain>
    </source>
</reference>
<keyword evidence="10" id="KW-1185">Reference proteome</keyword>
<dbReference type="PANTHER" id="PTHR36115:SF4">
    <property type="entry name" value="MEMBRANE PROTEIN"/>
    <property type="match status" value="1"/>
</dbReference>
<feature type="domain" description="RDD" evidence="8">
    <location>
        <begin position="41"/>
        <end position="187"/>
    </location>
</feature>
<dbReference type="Pfam" id="PF06271">
    <property type="entry name" value="RDD"/>
    <property type="match status" value="1"/>
</dbReference>
<feature type="compositionally biased region" description="Basic and acidic residues" evidence="6">
    <location>
        <begin position="1"/>
        <end position="11"/>
    </location>
</feature>
<feature type="transmembrane region" description="Helical" evidence="7">
    <location>
        <begin position="147"/>
        <end position="173"/>
    </location>
</feature>
<name>A0ABP6MQP0_9ACTN</name>
<keyword evidence="3 7" id="KW-0812">Transmembrane</keyword>
<feature type="region of interest" description="Disordered" evidence="6">
    <location>
        <begin position="1"/>
        <end position="32"/>
    </location>
</feature>
<proteinExistence type="predicted"/>
<dbReference type="InterPro" id="IPR051791">
    <property type="entry name" value="Pra-immunoreactive"/>
</dbReference>
<feature type="transmembrane region" description="Helical" evidence="7">
    <location>
        <begin position="85"/>
        <end position="103"/>
    </location>
</feature>
<gene>
    <name evidence="9" type="ORF">GCM10010466_12030</name>
</gene>
<keyword evidence="2" id="KW-1003">Cell membrane</keyword>
<dbReference type="Proteomes" id="UP001500320">
    <property type="component" value="Unassembled WGS sequence"/>
</dbReference>
<evidence type="ECO:0000256" key="3">
    <source>
        <dbReference type="ARBA" id="ARBA00022692"/>
    </source>
</evidence>
<dbReference type="PANTHER" id="PTHR36115">
    <property type="entry name" value="PROLINE-RICH ANTIGEN HOMOLOG-RELATED"/>
    <property type="match status" value="1"/>
</dbReference>
<accession>A0ABP6MQP0</accession>
<organism evidence="9 10">
    <name type="scientific">Planomonospora alba</name>
    <dbReference type="NCBI Taxonomy" id="161354"/>
    <lineage>
        <taxon>Bacteria</taxon>
        <taxon>Bacillati</taxon>
        <taxon>Actinomycetota</taxon>
        <taxon>Actinomycetes</taxon>
        <taxon>Streptosporangiales</taxon>
        <taxon>Streptosporangiaceae</taxon>
        <taxon>Planomonospora</taxon>
    </lineage>
</organism>
<evidence type="ECO:0000256" key="5">
    <source>
        <dbReference type="ARBA" id="ARBA00023136"/>
    </source>
</evidence>
<keyword evidence="5 7" id="KW-0472">Membrane</keyword>
<keyword evidence="4 7" id="KW-1133">Transmembrane helix</keyword>
<evidence type="ECO:0000256" key="4">
    <source>
        <dbReference type="ARBA" id="ARBA00022989"/>
    </source>
</evidence>
<evidence type="ECO:0000313" key="10">
    <source>
        <dbReference type="Proteomes" id="UP001500320"/>
    </source>
</evidence>
<evidence type="ECO:0000259" key="8">
    <source>
        <dbReference type="Pfam" id="PF06271"/>
    </source>
</evidence>
<evidence type="ECO:0000256" key="7">
    <source>
        <dbReference type="SAM" id="Phobius"/>
    </source>
</evidence>
<feature type="compositionally biased region" description="Low complexity" evidence="6">
    <location>
        <begin position="21"/>
        <end position="30"/>
    </location>
</feature>
<dbReference type="EMBL" id="BAAAUT010000007">
    <property type="protein sequence ID" value="GAA3122688.1"/>
    <property type="molecule type" value="Genomic_DNA"/>
</dbReference>
<comment type="caution">
    <text evidence="9">The sequence shown here is derived from an EMBL/GenBank/DDBJ whole genome shotgun (WGS) entry which is preliminary data.</text>
</comment>
<evidence type="ECO:0000256" key="2">
    <source>
        <dbReference type="ARBA" id="ARBA00022475"/>
    </source>
</evidence>
<evidence type="ECO:0000313" key="9">
    <source>
        <dbReference type="EMBL" id="GAA3122688.1"/>
    </source>
</evidence>
<protein>
    <recommendedName>
        <fullName evidence="8">RDD domain-containing protein</fullName>
    </recommendedName>
</protein>
<comment type="subcellular location">
    <subcellularLocation>
        <location evidence="1">Cell membrane</location>
        <topology evidence="1">Multi-pass membrane protein</topology>
    </subcellularLocation>
</comment>
<evidence type="ECO:0000256" key="1">
    <source>
        <dbReference type="ARBA" id="ARBA00004651"/>
    </source>
</evidence>
<evidence type="ECO:0000256" key="6">
    <source>
        <dbReference type="SAM" id="MobiDB-lite"/>
    </source>
</evidence>
<dbReference type="InterPro" id="IPR010432">
    <property type="entry name" value="RDD"/>
</dbReference>
<sequence length="195" mass="20736">MAVSRHSDDNRPGSAPPPPAGTRGAPMGTAVPPPALPAPPAEWWERLAARIIDAIGFVALYWILSRSLYPLFAPPAGEDRAADPRVLPGLLAGLIAFGAYTAYDYAMHARCGRTLGKKLMRIRLVPYGGASLDRAGLMRRAALYPGLLLTAGIPLVNVPAALFGSAAALFILVDKPLQRGIHDRTAGSRVVRDLR</sequence>